<name>A0A6C0I5A7_9ZZZZ</name>
<protein>
    <submittedName>
        <fullName evidence="1">Uncharacterized protein</fullName>
    </submittedName>
</protein>
<accession>A0A6C0I5A7</accession>
<dbReference type="EMBL" id="MN740093">
    <property type="protein sequence ID" value="QHT87595.1"/>
    <property type="molecule type" value="Genomic_DNA"/>
</dbReference>
<organism evidence="1">
    <name type="scientific">viral metagenome</name>
    <dbReference type="NCBI Taxonomy" id="1070528"/>
    <lineage>
        <taxon>unclassified sequences</taxon>
        <taxon>metagenomes</taxon>
        <taxon>organismal metagenomes</taxon>
    </lineage>
</organism>
<sequence>MSVDLSFIQDDHTRSMIANGHAAVSELELWSWLKTFDPKDGFMFTPHENIDKITEAMDRLPNPPSHSGSSFGITMRHLQFIAKHGMEKYKQEVIKSRTN</sequence>
<proteinExistence type="predicted"/>
<dbReference type="AlphaFoldDB" id="A0A6C0I5A7"/>
<evidence type="ECO:0000313" key="1">
    <source>
        <dbReference type="EMBL" id="QHT87595.1"/>
    </source>
</evidence>
<reference evidence="1" key="1">
    <citation type="journal article" date="2020" name="Nature">
        <title>Giant virus diversity and host interactions through global metagenomics.</title>
        <authorList>
            <person name="Schulz F."/>
            <person name="Roux S."/>
            <person name="Paez-Espino D."/>
            <person name="Jungbluth S."/>
            <person name="Walsh D.A."/>
            <person name="Denef V.J."/>
            <person name="McMahon K.D."/>
            <person name="Konstantinidis K.T."/>
            <person name="Eloe-Fadrosh E.A."/>
            <person name="Kyrpides N.C."/>
            <person name="Woyke T."/>
        </authorList>
    </citation>
    <scope>NUCLEOTIDE SEQUENCE</scope>
    <source>
        <strain evidence="1">GVMAG-M-3300023184-190</strain>
    </source>
</reference>